<dbReference type="EMBL" id="CP088147">
    <property type="protein sequence ID" value="UTU49565.1"/>
    <property type="molecule type" value="Genomic_DNA"/>
</dbReference>
<protein>
    <submittedName>
        <fullName evidence="1">Type II toxin-antitoxin system ParD family antitoxin</fullName>
    </submittedName>
</protein>
<evidence type="ECO:0000313" key="1">
    <source>
        <dbReference type="EMBL" id="UTU49565.1"/>
    </source>
</evidence>
<dbReference type="InterPro" id="IPR038296">
    <property type="entry name" value="ParD_sf"/>
</dbReference>
<name>A0AB38T500_9HYPH</name>
<reference evidence="1 2" key="1">
    <citation type="journal article" date="2022" name="Microbiol. Resour. Announc.">
        <title>Complete Genome Sequence of Mesorhizobium ciceri Strain R30, a Rhizobium Used as a Commercial Inoculant for Chickpea in Argentina.</title>
        <authorList>
            <person name="Foresto E."/>
            <person name="Revale S."/>
            <person name="Primo E."/>
            <person name="Nievas F."/>
            <person name="Carezzano E."/>
            <person name="Puente M."/>
            <person name="Alzari P."/>
            <person name="Mart M."/>
            <person name="Ben-Assaya M."/>
            <person name="Mornico D."/>
            <person name="Santoro M."/>
            <person name="Mart F."/>
            <person name="Giordano W."/>
            <person name="Bogino P."/>
        </authorList>
    </citation>
    <scope>NUCLEOTIDE SEQUENCE [LARGE SCALE GENOMIC DNA]</scope>
    <source>
        <strain evidence="1 2">R30</strain>
    </source>
</reference>
<sequence>MIRDKVEDGSFGSASEVIRAALPSSARRKSTLNAWRPSGRG</sequence>
<dbReference type="Gene3D" id="6.10.10.120">
    <property type="entry name" value="Antitoxin ParD1-like"/>
    <property type="match status" value="1"/>
</dbReference>
<dbReference type="AlphaFoldDB" id="A0AB38T500"/>
<evidence type="ECO:0000313" key="2">
    <source>
        <dbReference type="Proteomes" id="UP001060070"/>
    </source>
</evidence>
<proteinExistence type="predicted"/>
<organism evidence="1 2">
    <name type="scientific">Mesorhizobium ciceri</name>
    <dbReference type="NCBI Taxonomy" id="39645"/>
    <lineage>
        <taxon>Bacteria</taxon>
        <taxon>Pseudomonadati</taxon>
        <taxon>Pseudomonadota</taxon>
        <taxon>Alphaproteobacteria</taxon>
        <taxon>Hyphomicrobiales</taxon>
        <taxon>Phyllobacteriaceae</taxon>
        <taxon>Mesorhizobium</taxon>
    </lineage>
</organism>
<gene>
    <name evidence="1" type="ORF">LRP29_18900</name>
</gene>
<dbReference type="Proteomes" id="UP001060070">
    <property type="component" value="Chromosome"/>
</dbReference>
<dbReference type="InterPro" id="IPR022789">
    <property type="entry name" value="ParD"/>
</dbReference>
<accession>A0AB38T500</accession>
<dbReference type="RefSeq" id="WP_224675324.1">
    <property type="nucleotide sequence ID" value="NZ_CP088147.1"/>
</dbReference>
<keyword evidence="2" id="KW-1185">Reference proteome</keyword>
<dbReference type="Pfam" id="PF03693">
    <property type="entry name" value="ParD_antitoxin"/>
    <property type="match status" value="1"/>
</dbReference>